<dbReference type="Gene3D" id="1.10.260.40">
    <property type="entry name" value="lambda repressor-like DNA-binding domains"/>
    <property type="match status" value="1"/>
</dbReference>
<dbReference type="SUPFAM" id="SSF47413">
    <property type="entry name" value="lambda repressor-like DNA-binding domains"/>
    <property type="match status" value="1"/>
</dbReference>
<evidence type="ECO:0000256" key="3">
    <source>
        <dbReference type="ARBA" id="ARBA00023163"/>
    </source>
</evidence>
<organism evidence="5 6">
    <name type="scientific">Halobacteroides halobius (strain ATCC 35273 / DSM 5150 / MD-1)</name>
    <dbReference type="NCBI Taxonomy" id="748449"/>
    <lineage>
        <taxon>Bacteria</taxon>
        <taxon>Bacillati</taxon>
        <taxon>Bacillota</taxon>
        <taxon>Clostridia</taxon>
        <taxon>Halanaerobiales</taxon>
        <taxon>Halobacteroidaceae</taxon>
        <taxon>Halobacteroides</taxon>
    </lineage>
</organism>
<evidence type="ECO:0000313" key="5">
    <source>
        <dbReference type="EMBL" id="AGB41687.1"/>
    </source>
</evidence>
<evidence type="ECO:0000313" key="6">
    <source>
        <dbReference type="Proteomes" id="UP000010880"/>
    </source>
</evidence>
<dbReference type="HOGENOM" id="CLU_037628_6_0_9"/>
<dbReference type="STRING" id="748449.Halha_1751"/>
<keyword evidence="6" id="KW-1185">Reference proteome</keyword>
<dbReference type="CDD" id="cd01392">
    <property type="entry name" value="HTH_LacI"/>
    <property type="match status" value="1"/>
</dbReference>
<dbReference type="Pfam" id="PF13377">
    <property type="entry name" value="Peripla_BP_3"/>
    <property type="match status" value="1"/>
</dbReference>
<reference evidence="6" key="1">
    <citation type="submission" date="2012-02" db="EMBL/GenBank/DDBJ databases">
        <title>The complete genome of Halobacteroides halobius DSM 5150.</title>
        <authorList>
            <person name="Lucas S."/>
            <person name="Copeland A."/>
            <person name="Lapidus A."/>
            <person name="Glavina del Rio T."/>
            <person name="Dalin E."/>
            <person name="Tice H."/>
            <person name="Bruce D."/>
            <person name="Goodwin L."/>
            <person name="Pitluck S."/>
            <person name="Peters L."/>
            <person name="Mikhailova N."/>
            <person name="Gu W."/>
            <person name="Kyrpides N."/>
            <person name="Mavromatis K."/>
            <person name="Ivanova N."/>
            <person name="Brettin T."/>
            <person name="Detter J.C."/>
            <person name="Han C."/>
            <person name="Larimer F."/>
            <person name="Land M."/>
            <person name="Hauser L."/>
            <person name="Markowitz V."/>
            <person name="Cheng J.-F."/>
            <person name="Hugenholtz P."/>
            <person name="Woyke T."/>
            <person name="Wu D."/>
            <person name="Tindall B."/>
            <person name="Pomrenke H."/>
            <person name="Brambilla E."/>
            <person name="Klenk H.-P."/>
            <person name="Eisen J.A."/>
        </authorList>
    </citation>
    <scope>NUCLEOTIDE SEQUENCE [LARGE SCALE GENOMIC DNA]</scope>
    <source>
        <strain evidence="6">ATCC 35273 / DSM 5150 / MD-1</strain>
    </source>
</reference>
<dbReference type="InterPro" id="IPR028082">
    <property type="entry name" value="Peripla_BP_I"/>
</dbReference>
<dbReference type="Proteomes" id="UP000010880">
    <property type="component" value="Chromosome"/>
</dbReference>
<dbReference type="AlphaFoldDB" id="L0K8S3"/>
<sequence>MVTINDIAKRAGVSNAAVSYALNDSPQINNETKKKILKIAKEMNYKPNSVAKSLRTMSTKTIGVVVEDITSFHTPDIINGINKYAEKAGYHIILENLRLIKKEGRDFSAVLKHKKEINEVINILLSKQVEGIIYVGHHTRDVSDLIDKTDKPMVYTYCYNDQEKSNHSINYNDKLAAYEATEYLIDHGHKKIGVISGPINSIPSHKRLVGYQKALIDNGLVYNPLYTKTGGWTRESGYIKMKEFLSDSDSPTAILAMNDLMAVGVIKAAKDGGLKVPQDLSVIGFDNREFSFYYQPQITTIDLPLDQMGEKSTEILIDIIENNIQETAPLNLKCELIKRDSVSRII</sequence>
<keyword evidence="3" id="KW-0804">Transcription</keyword>
<dbReference type="PATRIC" id="fig|748449.3.peg.1703"/>
<dbReference type="PANTHER" id="PTHR30146">
    <property type="entry name" value="LACI-RELATED TRANSCRIPTIONAL REPRESSOR"/>
    <property type="match status" value="1"/>
</dbReference>
<dbReference type="GO" id="GO:0003700">
    <property type="term" value="F:DNA-binding transcription factor activity"/>
    <property type="evidence" value="ECO:0007669"/>
    <property type="project" value="TreeGrafter"/>
</dbReference>
<dbReference type="OrthoDB" id="9788209at2"/>
<accession>L0K8S3</accession>
<feature type="domain" description="HTH lacI-type" evidence="4">
    <location>
        <begin position="2"/>
        <end position="56"/>
    </location>
</feature>
<proteinExistence type="predicted"/>
<evidence type="ECO:0000256" key="1">
    <source>
        <dbReference type="ARBA" id="ARBA00023015"/>
    </source>
</evidence>
<dbReference type="Gene3D" id="3.40.50.2300">
    <property type="match status" value="2"/>
</dbReference>
<dbReference type="Pfam" id="PF00356">
    <property type="entry name" value="LacI"/>
    <property type="match status" value="1"/>
</dbReference>
<dbReference type="eggNOG" id="COG1609">
    <property type="taxonomic scope" value="Bacteria"/>
</dbReference>
<dbReference type="InterPro" id="IPR000843">
    <property type="entry name" value="HTH_LacI"/>
</dbReference>
<dbReference type="GO" id="GO:0000976">
    <property type="term" value="F:transcription cis-regulatory region binding"/>
    <property type="evidence" value="ECO:0007669"/>
    <property type="project" value="TreeGrafter"/>
</dbReference>
<evidence type="ECO:0000256" key="2">
    <source>
        <dbReference type="ARBA" id="ARBA00023125"/>
    </source>
</evidence>
<protein>
    <submittedName>
        <fullName evidence="5">Transcriptional regulator</fullName>
    </submittedName>
</protein>
<name>L0K8S3_HALHC</name>
<dbReference type="EMBL" id="CP003359">
    <property type="protein sequence ID" value="AGB41687.1"/>
    <property type="molecule type" value="Genomic_DNA"/>
</dbReference>
<dbReference type="InterPro" id="IPR046335">
    <property type="entry name" value="LacI/GalR-like_sensor"/>
</dbReference>
<dbReference type="PROSITE" id="PS00356">
    <property type="entry name" value="HTH_LACI_1"/>
    <property type="match status" value="1"/>
</dbReference>
<dbReference type="PROSITE" id="PS50932">
    <property type="entry name" value="HTH_LACI_2"/>
    <property type="match status" value="1"/>
</dbReference>
<dbReference type="KEGG" id="hhl:Halha_1751"/>
<keyword evidence="2" id="KW-0238">DNA-binding</keyword>
<dbReference type="InterPro" id="IPR010982">
    <property type="entry name" value="Lambda_DNA-bd_dom_sf"/>
</dbReference>
<dbReference type="SUPFAM" id="SSF53822">
    <property type="entry name" value="Periplasmic binding protein-like I"/>
    <property type="match status" value="1"/>
</dbReference>
<dbReference type="CDD" id="cd06288">
    <property type="entry name" value="PBP1_sucrose_transcription_regulator"/>
    <property type="match status" value="1"/>
</dbReference>
<keyword evidence="1" id="KW-0805">Transcription regulation</keyword>
<dbReference type="PANTHER" id="PTHR30146:SF109">
    <property type="entry name" value="HTH-TYPE TRANSCRIPTIONAL REGULATOR GALS"/>
    <property type="match status" value="1"/>
</dbReference>
<dbReference type="RefSeq" id="WP_015327403.1">
    <property type="nucleotide sequence ID" value="NC_019978.1"/>
</dbReference>
<gene>
    <name evidence="5" type="ordered locus">Halha_1751</name>
</gene>
<evidence type="ECO:0000259" key="4">
    <source>
        <dbReference type="PROSITE" id="PS50932"/>
    </source>
</evidence>
<dbReference type="SMART" id="SM00354">
    <property type="entry name" value="HTH_LACI"/>
    <property type="match status" value="1"/>
</dbReference>